<feature type="region of interest" description="Disordered" evidence="2">
    <location>
        <begin position="1"/>
        <end position="48"/>
    </location>
</feature>
<reference evidence="5 6" key="1">
    <citation type="journal article" date="2007" name="Genome Res.">
        <title>Genome characteristics of facultatively symbiotic Frankia sp. strains reflect host range and host plant biogeography.</title>
        <authorList>
            <person name="Normand P."/>
            <person name="Lapierre P."/>
            <person name="Tisa L.S."/>
            <person name="Gogarten J.P."/>
            <person name="Alloisio N."/>
            <person name="Bagnarol E."/>
            <person name="Bassi C.A."/>
            <person name="Berry A.M."/>
            <person name="Bickhart D.M."/>
            <person name="Choisne N."/>
            <person name="Couloux A."/>
            <person name="Cournoyer B."/>
            <person name="Cruveiller S."/>
            <person name="Daubin V."/>
            <person name="Demange N."/>
            <person name="Francino M.P."/>
            <person name="Goltsman E."/>
            <person name="Huang Y."/>
            <person name="Kopp O.R."/>
            <person name="Labarre L."/>
            <person name="Lapidus A."/>
            <person name="Lavire C."/>
            <person name="Marechal J."/>
            <person name="Martinez M."/>
            <person name="Mastronunzio J.E."/>
            <person name="Mullin B.C."/>
            <person name="Niemann J."/>
            <person name="Pujic P."/>
            <person name="Rawnsley T."/>
            <person name="Rouy Z."/>
            <person name="Schenowitz C."/>
            <person name="Sellstedt A."/>
            <person name="Tavares F."/>
            <person name="Tomkins J.P."/>
            <person name="Vallenet D."/>
            <person name="Valverde C."/>
            <person name="Wall L.G."/>
            <person name="Wang Y."/>
            <person name="Medigue C."/>
            <person name="Benson D.R."/>
        </authorList>
    </citation>
    <scope>NUCLEOTIDE SEQUENCE [LARGE SCALE GENOMIC DNA]</scope>
    <source>
        <strain evidence="6">DSM 45818 / CECT 9043 / CcI3</strain>
    </source>
</reference>
<dbReference type="InterPro" id="IPR004843">
    <property type="entry name" value="Calcineurin-like_PHP"/>
</dbReference>
<dbReference type="AlphaFoldDB" id="Q2J4R2"/>
<dbReference type="STRING" id="106370.Francci3_4384"/>
<evidence type="ECO:0000259" key="3">
    <source>
        <dbReference type="Pfam" id="PF00149"/>
    </source>
</evidence>
<dbReference type="PhylomeDB" id="Q2J4R2"/>
<dbReference type="SUPFAM" id="SSF49363">
    <property type="entry name" value="Purple acid phosphatase, N-terminal domain"/>
    <property type="match status" value="1"/>
</dbReference>
<keyword evidence="1" id="KW-0732">Signal</keyword>
<dbReference type="InterPro" id="IPR039331">
    <property type="entry name" value="PAPs-like"/>
</dbReference>
<dbReference type="EMBL" id="CP000249">
    <property type="protein sequence ID" value="ABD13730.1"/>
    <property type="molecule type" value="Genomic_DNA"/>
</dbReference>
<dbReference type="GO" id="GO:0003993">
    <property type="term" value="F:acid phosphatase activity"/>
    <property type="evidence" value="ECO:0007669"/>
    <property type="project" value="InterPro"/>
</dbReference>
<dbReference type="HOGENOM" id="CLU_026766_0_0_11"/>
<dbReference type="SUPFAM" id="SSF56300">
    <property type="entry name" value="Metallo-dependent phosphatases"/>
    <property type="match status" value="1"/>
</dbReference>
<name>Q2J4R2_FRACC</name>
<dbReference type="PANTHER" id="PTHR22953">
    <property type="entry name" value="ACID PHOSPHATASE RELATED"/>
    <property type="match status" value="1"/>
</dbReference>
<feature type="domain" description="Purple acid phosphatase N-terminal" evidence="4">
    <location>
        <begin position="108"/>
        <end position="191"/>
    </location>
</feature>
<evidence type="ECO:0000313" key="6">
    <source>
        <dbReference type="Proteomes" id="UP000001937"/>
    </source>
</evidence>
<feature type="domain" description="Calcineurin-like phosphoesterase" evidence="3">
    <location>
        <begin position="243"/>
        <end position="422"/>
    </location>
</feature>
<dbReference type="GO" id="GO:0046872">
    <property type="term" value="F:metal ion binding"/>
    <property type="evidence" value="ECO:0007669"/>
    <property type="project" value="InterPro"/>
</dbReference>
<dbReference type="Pfam" id="PF00149">
    <property type="entry name" value="Metallophos"/>
    <property type="match status" value="1"/>
</dbReference>
<protein>
    <submittedName>
        <fullName evidence="5">Metallophosphoesterase</fullName>
    </submittedName>
</protein>
<evidence type="ECO:0000259" key="4">
    <source>
        <dbReference type="Pfam" id="PF16656"/>
    </source>
</evidence>
<feature type="region of interest" description="Disordered" evidence="2">
    <location>
        <begin position="430"/>
        <end position="463"/>
    </location>
</feature>
<dbReference type="Gene3D" id="3.60.21.10">
    <property type="match status" value="1"/>
</dbReference>
<dbReference type="Pfam" id="PF16656">
    <property type="entry name" value="Pur_ac_phosph_N"/>
    <property type="match status" value="1"/>
</dbReference>
<dbReference type="InterPro" id="IPR008963">
    <property type="entry name" value="Purple_acid_Pase-like_N"/>
</dbReference>
<dbReference type="RefSeq" id="WP_011438738.1">
    <property type="nucleotide sequence ID" value="NC_007777.1"/>
</dbReference>
<dbReference type="PANTHER" id="PTHR22953:SF153">
    <property type="entry name" value="PURPLE ACID PHOSPHATASE"/>
    <property type="match status" value="1"/>
</dbReference>
<evidence type="ECO:0000256" key="2">
    <source>
        <dbReference type="SAM" id="MobiDB-lite"/>
    </source>
</evidence>
<dbReference type="Proteomes" id="UP000001937">
    <property type="component" value="Chromosome"/>
</dbReference>
<evidence type="ECO:0000256" key="1">
    <source>
        <dbReference type="ARBA" id="ARBA00022729"/>
    </source>
</evidence>
<evidence type="ECO:0000313" key="5">
    <source>
        <dbReference type="EMBL" id="ABD13730.1"/>
    </source>
</evidence>
<dbReference type="InterPro" id="IPR029052">
    <property type="entry name" value="Metallo-depent_PP-like"/>
</dbReference>
<sequence>MAGVAPRLLRPSQSRPRSRAGRSRAGTRSFSHTSLGRTARSATGNRIWENVSHRVTTLPAGASGEIGSGCRRRHEHRHNFIAPRTIRTAGSANGRAPLVTGSPDVALGVHLTFGSDPATSMVVSWLTRTAVPRPQVRFGPAAGGSTGSVTALTRSYTDALTNEVVFAHHAHLSGLLPAADYRYDVGHDGRWGLAHGSFRTAPRHRAAFSFTCFGDQGTDEPHDPYGSAASRHVITGVERLAPLFNLANGDLSYANQRTDPVRAWFDWFAMISASARFRPWMPCNGNHETERGNGALGLAAYQTYFALPQHDEEAYLAGLWYAFTVGGVRFVMLSAADVCYQDSGRVYLHGYSAGRQTSWLRQTLKQARADPGIDWIVVGMHHAAVSTAVEHNGADLGIREEWLPLFDTYEVDLVLCGHEHHYERTHPLRGVVPDSATRTPRPVPGATTPARKTADGAGAAAGDGAGDLLDTSAGTVHLLVGTGGSSSPSAHALFDPPACWVIVGVHEQDPGRWHRQSVRAREDAPWLAFRAPEHPYAFAAFEVDPGEPGGSTSIRVTVYDSSAPTPVPFDRFTLVRPRADAAVPTT</sequence>
<dbReference type="InterPro" id="IPR015914">
    <property type="entry name" value="PAPs_N"/>
</dbReference>
<dbReference type="Gene3D" id="2.60.40.380">
    <property type="entry name" value="Purple acid phosphatase-like, N-terminal"/>
    <property type="match status" value="1"/>
</dbReference>
<accession>Q2J4R2</accession>
<organism evidence="5 6">
    <name type="scientific">Frankia casuarinae (strain DSM 45818 / CECT 9043 / HFP020203 / CcI3)</name>
    <dbReference type="NCBI Taxonomy" id="106370"/>
    <lineage>
        <taxon>Bacteria</taxon>
        <taxon>Bacillati</taxon>
        <taxon>Actinomycetota</taxon>
        <taxon>Actinomycetes</taxon>
        <taxon>Frankiales</taxon>
        <taxon>Frankiaceae</taxon>
        <taxon>Frankia</taxon>
    </lineage>
</organism>
<dbReference type="KEGG" id="fra:Francci3_4384"/>
<feature type="compositionally biased region" description="Polar residues" evidence="2">
    <location>
        <begin position="32"/>
        <end position="44"/>
    </location>
</feature>
<proteinExistence type="predicted"/>
<gene>
    <name evidence="5" type="ordered locus">Francci3_4384</name>
</gene>
<keyword evidence="6" id="KW-1185">Reference proteome</keyword>
<dbReference type="OrthoDB" id="9804511at2"/>
<dbReference type="eggNOG" id="COG1409">
    <property type="taxonomic scope" value="Bacteria"/>
</dbReference>